<proteinExistence type="predicted"/>
<dbReference type="RefSeq" id="WP_096614049.1">
    <property type="nucleotide sequence ID" value="NZ_NWVD01000014.1"/>
</dbReference>
<dbReference type="EMBL" id="NWVD01000014">
    <property type="protein sequence ID" value="PCG07630.1"/>
    <property type="molecule type" value="Genomic_DNA"/>
</dbReference>
<dbReference type="InterPro" id="IPR018711">
    <property type="entry name" value="NAGPA"/>
</dbReference>
<feature type="signal peptide" evidence="1">
    <location>
        <begin position="1"/>
        <end position="18"/>
    </location>
</feature>
<dbReference type="Pfam" id="PF09992">
    <property type="entry name" value="NAGPA"/>
    <property type="match status" value="1"/>
</dbReference>
<gene>
    <name evidence="3" type="ORF">COA17_17225</name>
</gene>
<dbReference type="PANTHER" id="PTHR40446">
    <property type="entry name" value="N-ACETYLGLUCOSAMINE-1-PHOSPHODIESTER ALPHA-N-ACETYLGLUCOSAMINIDASE"/>
    <property type="match status" value="1"/>
</dbReference>
<dbReference type="Proteomes" id="UP000218784">
    <property type="component" value="Unassembled WGS sequence"/>
</dbReference>
<keyword evidence="4" id="KW-1185">Reference proteome</keyword>
<feature type="domain" description="Phosphodiester glycosidase" evidence="2">
    <location>
        <begin position="87"/>
        <end position="285"/>
    </location>
</feature>
<accession>A0A2A4HTC7</accession>
<evidence type="ECO:0000259" key="2">
    <source>
        <dbReference type="Pfam" id="PF09992"/>
    </source>
</evidence>
<protein>
    <recommendedName>
        <fullName evidence="2">Phosphodiester glycosidase domain-containing protein</fullName>
    </recommendedName>
</protein>
<feature type="chain" id="PRO_5013240769" description="Phosphodiester glycosidase domain-containing protein" evidence="1">
    <location>
        <begin position="19"/>
        <end position="294"/>
    </location>
</feature>
<dbReference type="AlphaFoldDB" id="A0A2A4HTC7"/>
<keyword evidence="1" id="KW-0732">Signal</keyword>
<comment type="caution">
    <text evidence="3">The sequence shown here is derived from an EMBL/GenBank/DDBJ whole genome shotgun (WGS) entry which is preliminary data.</text>
</comment>
<sequence length="294" mass="30879">MSARLALLALAAAWQAQAVTPADRPLFDGVTYRQERRGDPAADPMVIHIVTLDLTRPGLRLGVTPPDRSRGMEYVAHTVRDALIANHAQVAVNASYFLPFFGGSPKGDDYYPHAGEPVSVSGAAMGGGRVASPVEIDQDLRVSAILCIGRRTDIRAGQRCPAGTRDAIAAGPHLLQGGQPVPLHRALIAEGGKGPRTAFGLSTDRRRAWILVVDGRQKGYSMGADNGTLVALFRELGASDAMSFDGGGSSTLAVAEATGPVVLNRPIHTGVPGRERPVANELLVFAAPLSATKK</sequence>
<dbReference type="PANTHER" id="PTHR40446:SF2">
    <property type="entry name" value="N-ACETYLGLUCOSAMINE-1-PHOSPHODIESTER ALPHA-N-ACETYLGLUCOSAMINIDASE"/>
    <property type="match status" value="1"/>
</dbReference>
<evidence type="ECO:0000256" key="1">
    <source>
        <dbReference type="SAM" id="SignalP"/>
    </source>
</evidence>
<name>A0A2A4HTC7_9SPHN</name>
<evidence type="ECO:0000313" key="4">
    <source>
        <dbReference type="Proteomes" id="UP000218784"/>
    </source>
</evidence>
<evidence type="ECO:0000313" key="3">
    <source>
        <dbReference type="EMBL" id="PCG07630.1"/>
    </source>
</evidence>
<reference evidence="3 4" key="1">
    <citation type="submission" date="2017-09" db="EMBL/GenBank/DDBJ databases">
        <title>Sphingomonas ginsenosidimutans KACC 14949, whole genome shotgun sequence.</title>
        <authorList>
            <person name="Feng G."/>
            <person name="Zhu H."/>
        </authorList>
    </citation>
    <scope>NUCLEOTIDE SEQUENCE [LARGE SCALE GENOMIC DNA]</scope>
    <source>
        <strain evidence="3 4">KACC 14949</strain>
    </source>
</reference>
<organism evidence="3 4">
    <name type="scientific">Sphingomonas ginsenosidimutans</name>
    <dbReference type="NCBI Taxonomy" id="862134"/>
    <lineage>
        <taxon>Bacteria</taxon>
        <taxon>Pseudomonadati</taxon>
        <taxon>Pseudomonadota</taxon>
        <taxon>Alphaproteobacteria</taxon>
        <taxon>Sphingomonadales</taxon>
        <taxon>Sphingomonadaceae</taxon>
        <taxon>Sphingomonas</taxon>
    </lineage>
</organism>